<accession>A0AAD7M8H6</accession>
<dbReference type="Proteomes" id="UP001215598">
    <property type="component" value="Unassembled WGS sequence"/>
</dbReference>
<evidence type="ECO:0000313" key="2">
    <source>
        <dbReference type="Proteomes" id="UP001215598"/>
    </source>
</evidence>
<organism evidence="1 2">
    <name type="scientific">Mycena metata</name>
    <dbReference type="NCBI Taxonomy" id="1033252"/>
    <lineage>
        <taxon>Eukaryota</taxon>
        <taxon>Fungi</taxon>
        <taxon>Dikarya</taxon>
        <taxon>Basidiomycota</taxon>
        <taxon>Agaricomycotina</taxon>
        <taxon>Agaricomycetes</taxon>
        <taxon>Agaricomycetidae</taxon>
        <taxon>Agaricales</taxon>
        <taxon>Marasmiineae</taxon>
        <taxon>Mycenaceae</taxon>
        <taxon>Mycena</taxon>
    </lineage>
</organism>
<dbReference type="AlphaFoldDB" id="A0AAD7M8H6"/>
<reference evidence="1" key="1">
    <citation type="submission" date="2023-03" db="EMBL/GenBank/DDBJ databases">
        <title>Massive genome expansion in bonnet fungi (Mycena s.s.) driven by repeated elements and novel gene families across ecological guilds.</title>
        <authorList>
            <consortium name="Lawrence Berkeley National Laboratory"/>
            <person name="Harder C.B."/>
            <person name="Miyauchi S."/>
            <person name="Viragh M."/>
            <person name="Kuo A."/>
            <person name="Thoen E."/>
            <person name="Andreopoulos B."/>
            <person name="Lu D."/>
            <person name="Skrede I."/>
            <person name="Drula E."/>
            <person name="Henrissat B."/>
            <person name="Morin E."/>
            <person name="Kohler A."/>
            <person name="Barry K."/>
            <person name="LaButti K."/>
            <person name="Morin E."/>
            <person name="Salamov A."/>
            <person name="Lipzen A."/>
            <person name="Mereny Z."/>
            <person name="Hegedus B."/>
            <person name="Baldrian P."/>
            <person name="Stursova M."/>
            <person name="Weitz H."/>
            <person name="Taylor A."/>
            <person name="Grigoriev I.V."/>
            <person name="Nagy L.G."/>
            <person name="Martin F."/>
            <person name="Kauserud H."/>
        </authorList>
    </citation>
    <scope>NUCLEOTIDE SEQUENCE</scope>
    <source>
        <strain evidence="1">CBHHK182m</strain>
    </source>
</reference>
<proteinExistence type="predicted"/>
<comment type="caution">
    <text evidence="1">The sequence shown here is derived from an EMBL/GenBank/DDBJ whole genome shotgun (WGS) entry which is preliminary data.</text>
</comment>
<sequence>MFVESGPSFINPSRVSPVCLSAEVSTGATATKRLKVDNKVAICVTPIFSSESILIEPKKIGTNVDRTRKWLSGIMHNQEWERFESTMCLVFGELVLYAQLSSKHALAFQTMMSAASSSSSVSVGECNTQFANAPSDMFSPVKATKAPAKNNDSLMHLSVPVYDARKIVVNFEADLDRLDKVLPLFKGEVPFGSFVVVGYTVSSYKAALSSGGEKMPNLGCNILWAIVCGTPILRTKLRT</sequence>
<gene>
    <name evidence="1" type="ORF">B0H16DRAFT_1345948</name>
</gene>
<dbReference type="EMBL" id="JARKIB010000462">
    <property type="protein sequence ID" value="KAJ7705900.1"/>
    <property type="molecule type" value="Genomic_DNA"/>
</dbReference>
<keyword evidence="2" id="KW-1185">Reference proteome</keyword>
<protein>
    <submittedName>
        <fullName evidence="1">Uncharacterized protein</fullName>
    </submittedName>
</protein>
<name>A0AAD7M8H6_9AGAR</name>
<evidence type="ECO:0000313" key="1">
    <source>
        <dbReference type="EMBL" id="KAJ7705900.1"/>
    </source>
</evidence>